<accession>A0ABP0G3H0</accession>
<evidence type="ECO:0000256" key="7">
    <source>
        <dbReference type="PROSITE-ProRule" id="PRU01077"/>
    </source>
</evidence>
<comment type="caution">
    <text evidence="12">The sequence shown here is derived from an EMBL/GenBank/DDBJ whole genome shotgun (WGS) entry which is preliminary data.</text>
</comment>
<dbReference type="InterPro" id="IPR036028">
    <property type="entry name" value="SH3-like_dom_sf"/>
</dbReference>
<feature type="domain" description="SH3" evidence="10">
    <location>
        <begin position="535"/>
        <end position="596"/>
    </location>
</feature>
<gene>
    <name evidence="12" type="ORF">CVLEPA_LOCUS18330</name>
</gene>
<dbReference type="SUPFAM" id="SSF50044">
    <property type="entry name" value="SH3-domain"/>
    <property type="match status" value="2"/>
</dbReference>
<dbReference type="SMART" id="SM00055">
    <property type="entry name" value="FCH"/>
    <property type="match status" value="1"/>
</dbReference>
<dbReference type="InterPro" id="IPR035460">
    <property type="entry name" value="FCHSD_SH3_1"/>
</dbReference>
<evidence type="ECO:0000256" key="6">
    <source>
        <dbReference type="PROSITE-ProRule" id="PRU00192"/>
    </source>
</evidence>
<dbReference type="Pfam" id="PF00018">
    <property type="entry name" value="SH3_1"/>
    <property type="match status" value="2"/>
</dbReference>
<dbReference type="PRINTS" id="PR00452">
    <property type="entry name" value="SH3DOMAIN"/>
</dbReference>
<dbReference type="InterPro" id="IPR031160">
    <property type="entry name" value="F_BAR_dom"/>
</dbReference>
<evidence type="ECO:0000256" key="8">
    <source>
        <dbReference type="SAM" id="Coils"/>
    </source>
</evidence>
<dbReference type="Pfam" id="PF00611">
    <property type="entry name" value="FCH"/>
    <property type="match status" value="1"/>
</dbReference>
<organism evidence="12 13">
    <name type="scientific">Clavelina lepadiformis</name>
    <name type="common">Light-bulb sea squirt</name>
    <name type="synonym">Ascidia lepadiformis</name>
    <dbReference type="NCBI Taxonomy" id="159417"/>
    <lineage>
        <taxon>Eukaryota</taxon>
        <taxon>Metazoa</taxon>
        <taxon>Chordata</taxon>
        <taxon>Tunicata</taxon>
        <taxon>Ascidiacea</taxon>
        <taxon>Aplousobranchia</taxon>
        <taxon>Clavelinidae</taxon>
        <taxon>Clavelina</taxon>
    </lineage>
</organism>
<dbReference type="InterPro" id="IPR001060">
    <property type="entry name" value="FCH_dom"/>
</dbReference>
<feature type="domain" description="SH3" evidence="10">
    <location>
        <begin position="657"/>
        <end position="720"/>
    </location>
</feature>
<feature type="compositionally biased region" description="Low complexity" evidence="9">
    <location>
        <begin position="615"/>
        <end position="638"/>
    </location>
</feature>
<dbReference type="PROSITE" id="PS50002">
    <property type="entry name" value="SH3"/>
    <property type="match status" value="2"/>
</dbReference>
<sequence>MRLFLQNMPEPPPRKAKITQLLKTTHLEQLSKLQNKHQQECDLLDEIRNFGKQRSQIERDYGQALQKLAQQYQKRDLPPQVEGEGPQQQKIFIFNNDDARSTALVSALPHVLTVWKCVLDATDKAGQARINASENYKNNIYEAAKNFRTHKDINLKKCQELLNNLQNEISETIKDLAKAKKKYYELEQVAAMARDKYQEVNDRLKKNQISIFKSKAGLEKAFQKLQQKCDESTTSSTIARNEYILMLAAANTHQRRYYEADLPQAMGLLDGDVFKKFQTYLSLLCQYELDTCSAVHEAYDAAQDSTTQISRDYNTRCFLRENPIFEWGPSYEFEACGDDGSDGKLTEEQSGNDNSLNREARKWSYRFVRDERQLQRLRKIRQGLEGLIHKYNETPELNSEASAQETEVRLEKCKEDLRKMETCKLQCEARLDLLREANVDIDTWIESAKAQLVKEASESVSTPGRPKSVRKTALNQLITQVDGSRVNGSSVGEADESFFDDDYTDDFEDTFDEEPITFNMDRDDLSLPSSEHSRNYPVTCSVIYPYKATRADELTISIGDRVDVVEDGDLDQWVKARNSSGQLGYVPENYLQFPAPSTGTTPHHYALPPSDEDYTNTMGSSSSSTSGTSSLTVSSTSGNDREVSNIIYGAGSHRTYPGVCLAKAIYEYEACSNEELGFPEGAIINILTKDDNGVDDGWWKGELNGKIGVFPGLVVEEIGSEVANVGSSSLPVFIFTLNLFLLKSYYLSKNYCRLKVSLFQESPTSDGPPSFRPPPPSECPPPPPQDGSIIRSNQSWGSNLHRNSPVNHSKDLGLPEVRHERANSAPASPVYANRPKPHRAAPAPPQRPSLFNHRET</sequence>
<evidence type="ECO:0008006" key="14">
    <source>
        <dbReference type="Google" id="ProtNLM"/>
    </source>
</evidence>
<dbReference type="SUPFAM" id="SSF103657">
    <property type="entry name" value="BAR/IMD domain-like"/>
    <property type="match status" value="1"/>
</dbReference>
<comment type="subcellular location">
    <subcellularLocation>
        <location evidence="1">Cell projection</location>
    </subcellularLocation>
</comment>
<feature type="region of interest" description="Disordered" evidence="9">
    <location>
        <begin position="598"/>
        <end position="638"/>
    </location>
</feature>
<evidence type="ECO:0000313" key="13">
    <source>
        <dbReference type="Proteomes" id="UP001642483"/>
    </source>
</evidence>
<dbReference type="PROSITE" id="PS51741">
    <property type="entry name" value="F_BAR"/>
    <property type="match status" value="1"/>
</dbReference>
<feature type="compositionally biased region" description="Basic and acidic residues" evidence="9">
    <location>
        <begin position="808"/>
        <end position="822"/>
    </location>
</feature>
<evidence type="ECO:0000256" key="9">
    <source>
        <dbReference type="SAM" id="MobiDB-lite"/>
    </source>
</evidence>
<evidence type="ECO:0000256" key="5">
    <source>
        <dbReference type="ARBA" id="ARBA00023273"/>
    </source>
</evidence>
<feature type="coiled-coil region" evidence="8">
    <location>
        <begin position="155"/>
        <end position="196"/>
    </location>
</feature>
<dbReference type="InterPro" id="IPR001452">
    <property type="entry name" value="SH3_domain"/>
</dbReference>
<evidence type="ECO:0000259" key="11">
    <source>
        <dbReference type="PROSITE" id="PS51741"/>
    </source>
</evidence>
<dbReference type="Proteomes" id="UP001642483">
    <property type="component" value="Unassembled WGS sequence"/>
</dbReference>
<dbReference type="Gene3D" id="2.30.30.40">
    <property type="entry name" value="SH3 Domains"/>
    <property type="match status" value="2"/>
</dbReference>
<keyword evidence="7 8" id="KW-0175">Coiled coil</keyword>
<evidence type="ECO:0000313" key="12">
    <source>
        <dbReference type="EMBL" id="CAK8686390.1"/>
    </source>
</evidence>
<evidence type="ECO:0000256" key="1">
    <source>
        <dbReference type="ARBA" id="ARBA00004316"/>
    </source>
</evidence>
<keyword evidence="4" id="KW-0446">Lipid-binding</keyword>
<dbReference type="InterPro" id="IPR027267">
    <property type="entry name" value="AH/BAR_dom_sf"/>
</dbReference>
<feature type="compositionally biased region" description="Polar residues" evidence="9">
    <location>
        <begin position="790"/>
        <end position="807"/>
    </location>
</feature>
<evidence type="ECO:0000259" key="10">
    <source>
        <dbReference type="PROSITE" id="PS50002"/>
    </source>
</evidence>
<dbReference type="EMBL" id="CAWYQH010000102">
    <property type="protein sequence ID" value="CAK8686390.1"/>
    <property type="molecule type" value="Genomic_DNA"/>
</dbReference>
<feature type="domain" description="F-BAR" evidence="11">
    <location>
        <begin position="16"/>
        <end position="314"/>
    </location>
</feature>
<keyword evidence="5" id="KW-0966">Cell projection</keyword>
<dbReference type="CDD" id="cd11762">
    <property type="entry name" value="SH3_FCHSD_2"/>
    <property type="match status" value="1"/>
</dbReference>
<dbReference type="Gene3D" id="1.20.1270.60">
    <property type="entry name" value="Arfaptin homology (AH) domain/BAR domain"/>
    <property type="match status" value="1"/>
</dbReference>
<dbReference type="SMART" id="SM00326">
    <property type="entry name" value="SH3"/>
    <property type="match status" value="2"/>
</dbReference>
<dbReference type="PANTHER" id="PTHR15735:SF21">
    <property type="entry name" value="PROTEIN NERVOUS WRECK"/>
    <property type="match status" value="1"/>
</dbReference>
<dbReference type="PANTHER" id="PTHR15735">
    <property type="entry name" value="FCH AND DOUBLE SH3 DOMAINS PROTEIN"/>
    <property type="match status" value="1"/>
</dbReference>
<proteinExistence type="predicted"/>
<protein>
    <recommendedName>
        <fullName evidence="14">F-BAR and double SH3 domains protein 2</fullName>
    </recommendedName>
</protein>
<keyword evidence="13" id="KW-1185">Reference proteome</keyword>
<reference evidence="12 13" key="1">
    <citation type="submission" date="2024-02" db="EMBL/GenBank/DDBJ databases">
        <authorList>
            <person name="Daric V."/>
            <person name="Darras S."/>
        </authorList>
    </citation>
    <scope>NUCLEOTIDE SEQUENCE [LARGE SCALE GENOMIC DNA]</scope>
</reference>
<evidence type="ECO:0000256" key="3">
    <source>
        <dbReference type="ARBA" id="ARBA00022737"/>
    </source>
</evidence>
<feature type="region of interest" description="Disordered" evidence="9">
    <location>
        <begin position="762"/>
        <end position="856"/>
    </location>
</feature>
<dbReference type="CDD" id="cd11761">
    <property type="entry name" value="SH3_FCHSD_1"/>
    <property type="match status" value="1"/>
</dbReference>
<keyword evidence="2 6" id="KW-0728">SH3 domain</keyword>
<evidence type="ECO:0000256" key="4">
    <source>
        <dbReference type="ARBA" id="ARBA00023121"/>
    </source>
</evidence>
<name>A0ABP0G3H0_CLALP</name>
<keyword evidence="3" id="KW-0677">Repeat</keyword>
<evidence type="ECO:0000256" key="2">
    <source>
        <dbReference type="ARBA" id="ARBA00022443"/>
    </source>
</evidence>
<feature type="compositionally biased region" description="Pro residues" evidence="9">
    <location>
        <begin position="770"/>
        <end position="785"/>
    </location>
</feature>